<dbReference type="Pfam" id="PF23944">
    <property type="entry name" value="DUF7278"/>
    <property type="match status" value="1"/>
</dbReference>
<feature type="domain" description="DUF7278" evidence="1">
    <location>
        <begin position="167"/>
        <end position="235"/>
    </location>
</feature>
<keyword evidence="3" id="KW-1185">Reference proteome</keyword>
<dbReference type="OrthoDB" id="4050476at2"/>
<dbReference type="InterPro" id="IPR055702">
    <property type="entry name" value="DUF7278"/>
</dbReference>
<dbReference type="Proteomes" id="UP000287239">
    <property type="component" value="Unassembled WGS sequence"/>
</dbReference>
<evidence type="ECO:0000259" key="1">
    <source>
        <dbReference type="Pfam" id="PF23944"/>
    </source>
</evidence>
<dbReference type="EMBL" id="NGJU01000023">
    <property type="protein sequence ID" value="RST92397.1"/>
    <property type="molecule type" value="Genomic_DNA"/>
</dbReference>
<reference evidence="2 3" key="1">
    <citation type="submission" date="2017-05" db="EMBL/GenBank/DDBJ databases">
        <title>Vagococcus spp. assemblies.</title>
        <authorList>
            <person name="Gulvik C.A."/>
        </authorList>
    </citation>
    <scope>NUCLEOTIDE SEQUENCE [LARGE SCALE GENOMIC DNA]</scope>
    <source>
        <strain evidence="2 3">NCFB 2777</strain>
    </source>
</reference>
<name>A0A429ZFF0_9ENTE</name>
<protein>
    <recommendedName>
        <fullName evidence="1">DUF7278 domain-containing protein</fullName>
    </recommendedName>
</protein>
<sequence length="373" mass="42950">MDFYNYLQLNQWKTLSDEQKQEVFAGVLRFYLKPGTVVQNSRLVTFEMRGMKCRSFELEINGESFVLIPGQKDTVLGWDFGSKGLQTSDLLEASLDLYLDQLRYQSKLSTQELDSAMSESSFSDNDYDLTDLSEIDRYINDLTTPLRKVDIPAMLVAKKAQPVGTFLLGAYESVTGVFKGNQEFLAKYQGELETLFQPQLSLAESLTWSFPESSLKNNHYYIQQQEDNPDNYWLYGHELLDYGELWLTLHRSGFQLLSEDCWEYAVGGGTRRLFRWGNEIDLESSHPFTGCQERVKAENMFGLKIPANQDSFELTDDVNIQKLSSFQLVADSHKIEKILPLSSYYRSPRMSQLVGKLNPHHYSYRKGIIIDPN</sequence>
<dbReference type="RefSeq" id="WP_126781895.1">
    <property type="nucleotide sequence ID" value="NZ_NGJU01000023.1"/>
</dbReference>
<organism evidence="2 3">
    <name type="scientific">Vagococcus salmoninarum</name>
    <dbReference type="NCBI Taxonomy" id="2739"/>
    <lineage>
        <taxon>Bacteria</taxon>
        <taxon>Bacillati</taxon>
        <taxon>Bacillota</taxon>
        <taxon>Bacilli</taxon>
        <taxon>Lactobacillales</taxon>
        <taxon>Enterococcaceae</taxon>
        <taxon>Vagococcus</taxon>
    </lineage>
</organism>
<gene>
    <name evidence="2" type="ORF">CBF35_13165</name>
</gene>
<dbReference type="GeneID" id="98569295"/>
<proteinExistence type="predicted"/>
<accession>A0A429ZFF0</accession>
<dbReference type="AlphaFoldDB" id="A0A429ZFF0"/>
<comment type="caution">
    <text evidence="2">The sequence shown here is derived from an EMBL/GenBank/DDBJ whole genome shotgun (WGS) entry which is preliminary data.</text>
</comment>
<evidence type="ECO:0000313" key="3">
    <source>
        <dbReference type="Proteomes" id="UP000287239"/>
    </source>
</evidence>
<evidence type="ECO:0000313" key="2">
    <source>
        <dbReference type="EMBL" id="RST92397.1"/>
    </source>
</evidence>